<protein>
    <recommendedName>
        <fullName evidence="3">Reverse transcriptase domain-containing protein</fullName>
    </recommendedName>
</protein>
<reference evidence="4 5" key="1">
    <citation type="journal article" date="2023" name="J. Hered.">
        <title>Chromosome-level genome of the wood stork (Mycteria americana) provides insight into avian chromosome evolution.</title>
        <authorList>
            <person name="Flamio R. Jr."/>
            <person name="Ramstad K.M."/>
        </authorList>
    </citation>
    <scope>NUCLEOTIDE SEQUENCE [LARGE SCALE GENOMIC DNA]</scope>
    <source>
        <strain evidence="4">JAX WOST 10</strain>
    </source>
</reference>
<organism evidence="4 5">
    <name type="scientific">Mycteria americana</name>
    <name type="common">Wood stork</name>
    <dbReference type="NCBI Taxonomy" id="33587"/>
    <lineage>
        <taxon>Eukaryota</taxon>
        <taxon>Metazoa</taxon>
        <taxon>Chordata</taxon>
        <taxon>Craniata</taxon>
        <taxon>Vertebrata</taxon>
        <taxon>Euteleostomi</taxon>
        <taxon>Archelosauria</taxon>
        <taxon>Archosauria</taxon>
        <taxon>Dinosauria</taxon>
        <taxon>Saurischia</taxon>
        <taxon>Theropoda</taxon>
        <taxon>Coelurosauria</taxon>
        <taxon>Aves</taxon>
        <taxon>Neognathae</taxon>
        <taxon>Neoaves</taxon>
        <taxon>Aequornithes</taxon>
        <taxon>Ciconiiformes</taxon>
        <taxon>Ciconiidae</taxon>
        <taxon>Mycteria</taxon>
    </lineage>
</organism>
<comment type="caution">
    <text evidence="4">The sequence shown here is derived from an EMBL/GenBank/DDBJ whole genome shotgun (WGS) entry which is preliminary data.</text>
</comment>
<evidence type="ECO:0000313" key="4">
    <source>
        <dbReference type="EMBL" id="KAK4818761.1"/>
    </source>
</evidence>
<dbReference type="Pfam" id="PF00078">
    <property type="entry name" value="RVT_1"/>
    <property type="match status" value="1"/>
</dbReference>
<feature type="domain" description="Reverse transcriptase" evidence="3">
    <location>
        <begin position="535"/>
        <end position="655"/>
    </location>
</feature>
<name>A0AAN7S408_MYCAM</name>
<feature type="coiled-coil region" evidence="1">
    <location>
        <begin position="365"/>
        <end position="472"/>
    </location>
</feature>
<feature type="region of interest" description="Disordered" evidence="2">
    <location>
        <begin position="968"/>
        <end position="1001"/>
    </location>
</feature>
<evidence type="ECO:0000256" key="2">
    <source>
        <dbReference type="SAM" id="MobiDB-lite"/>
    </source>
</evidence>
<feature type="compositionally biased region" description="Basic and acidic residues" evidence="2">
    <location>
        <begin position="195"/>
        <end position="212"/>
    </location>
</feature>
<evidence type="ECO:0000259" key="3">
    <source>
        <dbReference type="Pfam" id="PF00078"/>
    </source>
</evidence>
<dbReference type="AlphaFoldDB" id="A0AAN7S408"/>
<feature type="compositionally biased region" description="Acidic residues" evidence="2">
    <location>
        <begin position="37"/>
        <end position="47"/>
    </location>
</feature>
<dbReference type="CDD" id="cd01650">
    <property type="entry name" value="RT_nLTR_like"/>
    <property type="match status" value="1"/>
</dbReference>
<dbReference type="PANTHER" id="PTHR33332">
    <property type="entry name" value="REVERSE TRANSCRIPTASE DOMAIN-CONTAINING PROTEIN"/>
    <property type="match status" value="1"/>
</dbReference>
<dbReference type="InterPro" id="IPR000477">
    <property type="entry name" value="RT_dom"/>
</dbReference>
<gene>
    <name evidence="4" type="ORF">QYF61_018933</name>
</gene>
<dbReference type="Proteomes" id="UP001333110">
    <property type="component" value="Unassembled WGS sequence"/>
</dbReference>
<evidence type="ECO:0000256" key="1">
    <source>
        <dbReference type="SAM" id="Coils"/>
    </source>
</evidence>
<keyword evidence="5" id="KW-1185">Reference proteome</keyword>
<accession>A0AAN7S408</accession>
<feature type="region of interest" description="Disordered" evidence="2">
    <location>
        <begin position="254"/>
        <end position="315"/>
    </location>
</feature>
<proteinExistence type="predicted"/>
<dbReference type="EMBL" id="JAUNZN010000007">
    <property type="protein sequence ID" value="KAK4818761.1"/>
    <property type="molecule type" value="Genomic_DNA"/>
</dbReference>
<feature type="region of interest" description="Disordered" evidence="2">
    <location>
        <begin position="1"/>
        <end position="222"/>
    </location>
</feature>
<feature type="compositionally biased region" description="Basic and acidic residues" evidence="2">
    <location>
        <begin position="155"/>
        <end position="178"/>
    </location>
</feature>
<feature type="compositionally biased region" description="Basic and acidic residues" evidence="2">
    <location>
        <begin position="260"/>
        <end position="288"/>
    </location>
</feature>
<dbReference type="PRINTS" id="PR01345">
    <property type="entry name" value="CERVTRCPTASE"/>
</dbReference>
<sequence length="1001" mass="115146">MSGEGGGRRAVGRRSALQDELQEATCAHAAREQTAEYSDDFESDEDGMLNGIGEELKESNSSVESTKKSVAVESPLSDDDASQKAADMENEAADDLTSSFNEKKLQQIMLLESENIQDDRKDGEEECLESQNEGDNRKNNGECSAAEEVPCGNSESDHCNDLPIRELQKKRNQEENKPIPKPRVHKARNASASDQDQKKISTSDLKVEENSRKSPSVTEVMMTTVYEKTKKLEKSTDDSSDEMVKIVEGQIVTDTQQKVSVHDQSEHGEAKNTSKDSVKKLSETKERVLQNPKASLSDRSLSSAHLKKKAKAVPSTTPISSQYLGTLKVLEDKRVQKNSTEFDKADGLRAAVFQNWLEKKRVFLLELKRIEKKKAENLRNNTEKKEAVKREEAIASFEAWKKKKGREAKKLSEKKKLEELKKKKAAEQNEEKTEAAQKAFEKWKERKAEYLREQSRKEKQSERIRKKKEEELVAEKKRDSMSAVEKWYYCTGFCNIIVSQIFAYKCNRSSQSWLTWEVPVDRKLANVTPIYNKGQKEDPGYYRPVSLTSVPGKLMEQIILSAIMRHVQDNQVIRPSQHGFMKGRSCLIKLISFYDKATCLVDEAKAVDVVYLDFSKAFDTVSHSILLEKLAAHGLDGHTLRWVKNWLDGWAQGVVVNGVKSRIKCTLSKFADDTKLCGSVDLLEGRKALQRDLDRLDQWAKANCMRFNKAKCKVLHLGHKNPMQHYRLEEEWLESYLVKKGLGVLVNSQLNMSQQCAQVAKKADSILACTRNSVASRTREVIVPPYSALVRPHLEYCVQFWAPHYRKDVEVLEHVQRRATKLVKGLEHKSDEERLRELGLFSLEERRLRGDLIALYNYLKGGCREVGVGLFSQVTSDRTRGNGLKLHQERFRLDIRKNFFTKRVVRHWNRLPREVVENEKKEEYMKQKKVEKILERRKQEIQQAKKEEKNKKAMEEYERWLEKKERREQLEKKQRKLQAVHGNEAPSPWSPPGKVTYSRNY</sequence>
<keyword evidence="1" id="KW-0175">Coiled coil</keyword>
<evidence type="ECO:0000313" key="5">
    <source>
        <dbReference type="Proteomes" id="UP001333110"/>
    </source>
</evidence>